<gene>
    <name evidence="1" type="ORF">FNV43_RR15294</name>
</gene>
<evidence type="ECO:0000313" key="2">
    <source>
        <dbReference type="Proteomes" id="UP000796880"/>
    </source>
</evidence>
<dbReference type="EMBL" id="VOIH02000007">
    <property type="protein sequence ID" value="KAF3441380.1"/>
    <property type="molecule type" value="Genomic_DNA"/>
</dbReference>
<reference evidence="1" key="1">
    <citation type="submission" date="2020-03" db="EMBL/GenBank/DDBJ databases">
        <title>A high-quality chromosome-level genome assembly of a woody plant with both climbing and erect habits, Rhamnella rubrinervis.</title>
        <authorList>
            <person name="Lu Z."/>
            <person name="Yang Y."/>
            <person name="Zhu X."/>
            <person name="Sun Y."/>
        </authorList>
    </citation>
    <scope>NUCLEOTIDE SEQUENCE</scope>
    <source>
        <strain evidence="1">BYM</strain>
        <tissue evidence="1">Leaf</tissue>
    </source>
</reference>
<keyword evidence="2" id="KW-1185">Reference proteome</keyword>
<organism evidence="1 2">
    <name type="scientific">Rhamnella rubrinervis</name>
    <dbReference type="NCBI Taxonomy" id="2594499"/>
    <lineage>
        <taxon>Eukaryota</taxon>
        <taxon>Viridiplantae</taxon>
        <taxon>Streptophyta</taxon>
        <taxon>Embryophyta</taxon>
        <taxon>Tracheophyta</taxon>
        <taxon>Spermatophyta</taxon>
        <taxon>Magnoliopsida</taxon>
        <taxon>eudicotyledons</taxon>
        <taxon>Gunneridae</taxon>
        <taxon>Pentapetalae</taxon>
        <taxon>rosids</taxon>
        <taxon>fabids</taxon>
        <taxon>Rosales</taxon>
        <taxon>Rhamnaceae</taxon>
        <taxon>rhamnoid group</taxon>
        <taxon>Rhamneae</taxon>
        <taxon>Rhamnella</taxon>
    </lineage>
</organism>
<accession>A0A8K0E1K3</accession>
<proteinExistence type="predicted"/>
<protein>
    <submittedName>
        <fullName evidence="1">Uncharacterized protein</fullName>
    </submittedName>
</protein>
<comment type="caution">
    <text evidence="1">The sequence shown here is derived from an EMBL/GenBank/DDBJ whole genome shotgun (WGS) entry which is preliminary data.</text>
</comment>
<dbReference type="AlphaFoldDB" id="A0A8K0E1K3"/>
<name>A0A8K0E1K3_9ROSA</name>
<dbReference type="Proteomes" id="UP000796880">
    <property type="component" value="Unassembled WGS sequence"/>
</dbReference>
<evidence type="ECO:0000313" key="1">
    <source>
        <dbReference type="EMBL" id="KAF3441380.1"/>
    </source>
</evidence>
<sequence length="138" mass="15339">MLLLQQSWTLEIGVMSTRILEMHLTRSRTHSFASEEKLQNPTGGSDNKVGCICRYLQNSKCTGSVMHLPELPLIDLQALYHFLLGFGAVLGQHLVGYYVRKLSFDDALNSKEYKPLSSPDSSCCCSGFGVSISNFFVL</sequence>